<keyword evidence="2" id="KW-1185">Reference proteome</keyword>
<sequence>MSRINMMSIFDHKFKVLLHSFNKTRASFNLLRHLCITKGPNDEDIIPVDLSYASYENQETQTRNHPPILILHGYLASKRNWIGTSKRLFNEINPQRKILAVDMRNHGDSTRSNEHTNYHLVEDFRHFIEQFQLKMVILLGHSYGGLISMIFALFYPDLVEKLIIVEMTPRDQTKNFRHIWTVLDTIDKIKVPPKIPMSLARKLMNQEMEQRKMNKDDRLFLLTQLIQKTDGKKKFEPDTQQYFPKAEFRYVSGAGHSVHADKPRQFLEICSEFLNRDS</sequence>
<proteinExistence type="predicted"/>
<name>A0ACB9SHY4_HOLOL</name>
<reference evidence="1" key="1">
    <citation type="submission" date="2022-04" db="EMBL/GenBank/DDBJ databases">
        <title>Chromosome-scale genome assembly of Holotrichia oblita Faldermann.</title>
        <authorList>
            <person name="Rongchong L."/>
        </authorList>
    </citation>
    <scope>NUCLEOTIDE SEQUENCE</scope>
    <source>
        <strain evidence="1">81SQS9</strain>
    </source>
</reference>
<evidence type="ECO:0000313" key="2">
    <source>
        <dbReference type="Proteomes" id="UP001056778"/>
    </source>
</evidence>
<dbReference type="Proteomes" id="UP001056778">
    <property type="component" value="Chromosome 9"/>
</dbReference>
<keyword evidence="1" id="KW-0378">Hydrolase</keyword>
<accession>A0ACB9SHY4</accession>
<organism evidence="1 2">
    <name type="scientific">Holotrichia oblita</name>
    <name type="common">Chafer beetle</name>
    <dbReference type="NCBI Taxonomy" id="644536"/>
    <lineage>
        <taxon>Eukaryota</taxon>
        <taxon>Metazoa</taxon>
        <taxon>Ecdysozoa</taxon>
        <taxon>Arthropoda</taxon>
        <taxon>Hexapoda</taxon>
        <taxon>Insecta</taxon>
        <taxon>Pterygota</taxon>
        <taxon>Neoptera</taxon>
        <taxon>Endopterygota</taxon>
        <taxon>Coleoptera</taxon>
        <taxon>Polyphaga</taxon>
        <taxon>Scarabaeiformia</taxon>
        <taxon>Scarabaeidae</taxon>
        <taxon>Melolonthinae</taxon>
        <taxon>Holotrichia</taxon>
    </lineage>
</organism>
<comment type="caution">
    <text evidence="1">The sequence shown here is derived from an EMBL/GenBank/DDBJ whole genome shotgun (WGS) entry which is preliminary data.</text>
</comment>
<protein>
    <submittedName>
        <fullName evidence="1">Alpha/beta hydrolase fold</fullName>
    </submittedName>
</protein>
<gene>
    <name evidence="1" type="ORF">MML48_9g00002213</name>
</gene>
<dbReference type="EMBL" id="CM043023">
    <property type="protein sequence ID" value="KAI4454904.1"/>
    <property type="molecule type" value="Genomic_DNA"/>
</dbReference>
<evidence type="ECO:0000313" key="1">
    <source>
        <dbReference type="EMBL" id="KAI4454904.1"/>
    </source>
</evidence>